<protein>
    <submittedName>
        <fullName evidence="1">Uncharacterized protein</fullName>
    </submittedName>
</protein>
<keyword evidence="2" id="KW-1185">Reference proteome</keyword>
<name>A0A1N7SQ95_9BURK</name>
<comment type="caution">
    <text evidence="1">The sequence shown here is derived from an EMBL/GenBank/DDBJ whole genome shotgun (WGS) entry which is preliminary data.</text>
</comment>
<accession>A0A1N7SQ95</accession>
<dbReference type="Proteomes" id="UP000195569">
    <property type="component" value="Unassembled WGS sequence"/>
</dbReference>
<proteinExistence type="predicted"/>
<evidence type="ECO:0000313" key="1">
    <source>
        <dbReference type="EMBL" id="SIT49609.1"/>
    </source>
</evidence>
<evidence type="ECO:0000313" key="2">
    <source>
        <dbReference type="Proteomes" id="UP000195569"/>
    </source>
</evidence>
<organism evidence="1 2">
    <name type="scientific">Paraburkholderia piptadeniae</name>
    <dbReference type="NCBI Taxonomy" id="1701573"/>
    <lineage>
        <taxon>Bacteria</taxon>
        <taxon>Pseudomonadati</taxon>
        <taxon>Pseudomonadota</taxon>
        <taxon>Betaproteobacteria</taxon>
        <taxon>Burkholderiales</taxon>
        <taxon>Burkholderiaceae</taxon>
        <taxon>Paraburkholderia</taxon>
    </lineage>
</organism>
<sequence>MDLIASSICGADECAMDDRTAEVHCATLDPVEQPLDLWSVPLFSYRAINHGRHGRSSPGAPSA</sequence>
<dbReference type="AlphaFoldDB" id="A0A1N7SQ95"/>
<dbReference type="EMBL" id="CYGY02000070">
    <property type="protein sequence ID" value="SIT49609.1"/>
    <property type="molecule type" value="Genomic_DNA"/>
</dbReference>
<gene>
    <name evidence="1" type="ORF">BN2476_700007</name>
</gene>
<reference evidence="1" key="1">
    <citation type="submission" date="2016-12" db="EMBL/GenBank/DDBJ databases">
        <authorList>
            <person name="Moulin L."/>
        </authorList>
    </citation>
    <scope>NUCLEOTIDE SEQUENCE [LARGE SCALE GENOMIC DNA]</scope>
    <source>
        <strain evidence="1">STM 7183</strain>
    </source>
</reference>